<organism evidence="11">
    <name type="scientific">Notodromas monacha</name>
    <dbReference type="NCBI Taxonomy" id="399045"/>
    <lineage>
        <taxon>Eukaryota</taxon>
        <taxon>Metazoa</taxon>
        <taxon>Ecdysozoa</taxon>
        <taxon>Arthropoda</taxon>
        <taxon>Crustacea</taxon>
        <taxon>Oligostraca</taxon>
        <taxon>Ostracoda</taxon>
        <taxon>Podocopa</taxon>
        <taxon>Podocopida</taxon>
        <taxon>Cypridocopina</taxon>
        <taxon>Cypridoidea</taxon>
        <taxon>Cyprididae</taxon>
        <taxon>Notodromas</taxon>
    </lineage>
</organism>
<dbReference type="PANTHER" id="PTHR12027">
    <property type="entry name" value="WNT RELATED"/>
    <property type="match status" value="1"/>
</dbReference>
<keyword evidence="5" id="KW-0272">Extracellular matrix</keyword>
<sequence>MINSKWEFTTASLIFCVVVFGQTSLSSATSEPPWWLHNSPRVFRHIAQDQQKAQGQNCKNRTLLNDRDKALCAMSQDIQKIVAAGAQVAFGECQHQFKMRRWNCTIPELDVQELLNSSILAINSREKAYLYSICSAGAAYAISRACAKGVLPLCSCDERIRRTSTNGLFEWGGCSEVLQGQMQLICKCHGVSGACTTKVCWKKMRNFRAVGNALFDKFEGATLVRYKMQKNRLRPTEKYIKKPTKRDLVYLQQSPDYCNYNKTYFFRSLGISGTSGRECNKTSLGTDGCEILCCGRGYKTLVREIQEKCDCNFSWDVTRVVCKWCIRMLEEYHCN</sequence>
<dbReference type="Proteomes" id="UP000678499">
    <property type="component" value="Unassembled WGS sequence"/>
</dbReference>
<keyword evidence="12" id="KW-1185">Reference proteome</keyword>
<evidence type="ECO:0000256" key="1">
    <source>
        <dbReference type="ARBA" id="ARBA00004498"/>
    </source>
</evidence>
<keyword evidence="4" id="KW-0964">Secreted</keyword>
<dbReference type="SMART" id="SM00097">
    <property type="entry name" value="WNT1"/>
    <property type="match status" value="1"/>
</dbReference>
<dbReference type="GO" id="GO:0045165">
    <property type="term" value="P:cell fate commitment"/>
    <property type="evidence" value="ECO:0007669"/>
    <property type="project" value="TreeGrafter"/>
</dbReference>
<dbReference type="InterPro" id="IPR018161">
    <property type="entry name" value="Wnt_CS"/>
</dbReference>
<dbReference type="GO" id="GO:0005109">
    <property type="term" value="F:frizzled binding"/>
    <property type="evidence" value="ECO:0007669"/>
    <property type="project" value="TreeGrafter"/>
</dbReference>
<keyword evidence="7" id="KW-1015">Disulfide bond</keyword>
<keyword evidence="8" id="KW-0449">Lipoprotein</keyword>
<dbReference type="PROSITE" id="PS00246">
    <property type="entry name" value="WNT1"/>
    <property type="match status" value="1"/>
</dbReference>
<dbReference type="InterPro" id="IPR005817">
    <property type="entry name" value="Wnt"/>
</dbReference>
<keyword evidence="10" id="KW-0732">Signal</keyword>
<evidence type="ECO:0000256" key="9">
    <source>
        <dbReference type="RuleBase" id="RU003500"/>
    </source>
</evidence>
<proteinExistence type="inferred from homology"/>
<comment type="function">
    <text evidence="9">Ligand for members of the frizzled family of seven transmembrane receptors.</text>
</comment>
<protein>
    <recommendedName>
        <fullName evidence="9">Protein Wnt</fullName>
    </recommendedName>
</protein>
<evidence type="ECO:0000256" key="5">
    <source>
        <dbReference type="ARBA" id="ARBA00022530"/>
    </source>
</evidence>
<evidence type="ECO:0000313" key="11">
    <source>
        <dbReference type="EMBL" id="CAD7272429.1"/>
    </source>
</evidence>
<dbReference type="Gene3D" id="3.30.2460.20">
    <property type="match status" value="1"/>
</dbReference>
<dbReference type="PANTHER" id="PTHR12027:SF99">
    <property type="entry name" value="PROTEIN WNT"/>
    <property type="match status" value="1"/>
</dbReference>
<evidence type="ECO:0000256" key="8">
    <source>
        <dbReference type="ARBA" id="ARBA00023288"/>
    </source>
</evidence>
<comment type="similarity">
    <text evidence="2 9">Belongs to the Wnt family.</text>
</comment>
<keyword evidence="6 9" id="KW-0879">Wnt signaling pathway</keyword>
<dbReference type="EMBL" id="OA882067">
    <property type="protein sequence ID" value="CAD7272429.1"/>
    <property type="molecule type" value="Genomic_DNA"/>
</dbReference>
<evidence type="ECO:0000256" key="10">
    <source>
        <dbReference type="SAM" id="SignalP"/>
    </source>
</evidence>
<accession>A0A7R9BC65</accession>
<evidence type="ECO:0000256" key="2">
    <source>
        <dbReference type="ARBA" id="ARBA00005683"/>
    </source>
</evidence>
<dbReference type="GO" id="GO:0005615">
    <property type="term" value="C:extracellular space"/>
    <property type="evidence" value="ECO:0007669"/>
    <property type="project" value="TreeGrafter"/>
</dbReference>
<keyword evidence="3 9" id="KW-0217">Developmental protein</keyword>
<evidence type="ECO:0000256" key="7">
    <source>
        <dbReference type="ARBA" id="ARBA00023157"/>
    </source>
</evidence>
<dbReference type="GO" id="GO:0005125">
    <property type="term" value="F:cytokine activity"/>
    <property type="evidence" value="ECO:0007669"/>
    <property type="project" value="TreeGrafter"/>
</dbReference>
<dbReference type="GO" id="GO:0030182">
    <property type="term" value="P:neuron differentiation"/>
    <property type="evidence" value="ECO:0007669"/>
    <property type="project" value="TreeGrafter"/>
</dbReference>
<dbReference type="InterPro" id="IPR043158">
    <property type="entry name" value="Wnt_C"/>
</dbReference>
<dbReference type="EMBL" id="CAJPEX010000030">
    <property type="protein sequence ID" value="CAG0912581.1"/>
    <property type="molecule type" value="Genomic_DNA"/>
</dbReference>
<reference evidence="11" key="1">
    <citation type="submission" date="2020-11" db="EMBL/GenBank/DDBJ databases">
        <authorList>
            <person name="Tran Van P."/>
        </authorList>
    </citation>
    <scope>NUCLEOTIDE SEQUENCE</scope>
</reference>
<dbReference type="AlphaFoldDB" id="A0A7R9BC65"/>
<dbReference type="OrthoDB" id="5945655at2759"/>
<dbReference type="GO" id="GO:0060070">
    <property type="term" value="P:canonical Wnt signaling pathway"/>
    <property type="evidence" value="ECO:0007669"/>
    <property type="project" value="TreeGrafter"/>
</dbReference>
<dbReference type="PRINTS" id="PR01349">
    <property type="entry name" value="WNTPROTEIN"/>
</dbReference>
<evidence type="ECO:0000256" key="6">
    <source>
        <dbReference type="ARBA" id="ARBA00022687"/>
    </source>
</evidence>
<feature type="signal peptide" evidence="10">
    <location>
        <begin position="1"/>
        <end position="21"/>
    </location>
</feature>
<name>A0A7R9BC65_9CRUS</name>
<feature type="chain" id="PRO_5036209933" description="Protein Wnt" evidence="10">
    <location>
        <begin position="22"/>
        <end position="335"/>
    </location>
</feature>
<evidence type="ECO:0000256" key="4">
    <source>
        <dbReference type="ARBA" id="ARBA00022525"/>
    </source>
</evidence>
<dbReference type="Pfam" id="PF00110">
    <property type="entry name" value="wnt"/>
    <property type="match status" value="2"/>
</dbReference>
<evidence type="ECO:0000256" key="3">
    <source>
        <dbReference type="ARBA" id="ARBA00022473"/>
    </source>
</evidence>
<evidence type="ECO:0000313" key="12">
    <source>
        <dbReference type="Proteomes" id="UP000678499"/>
    </source>
</evidence>
<comment type="subcellular location">
    <subcellularLocation>
        <location evidence="1 9">Secreted</location>
        <location evidence="1 9">Extracellular space</location>
        <location evidence="1 9">Extracellular matrix</location>
    </subcellularLocation>
</comment>
<gene>
    <name evidence="11" type="ORF">NMOB1V02_LOCUS361</name>
</gene>